<dbReference type="EMBL" id="CAJNRE010000452">
    <property type="protein sequence ID" value="CAF1927460.1"/>
    <property type="molecule type" value="Genomic_DNA"/>
</dbReference>
<feature type="chain" id="PRO_5032376389" evidence="1">
    <location>
        <begin position="26"/>
        <end position="128"/>
    </location>
</feature>
<organism evidence="2 3">
    <name type="scientific">Rotaria magnacalcarata</name>
    <dbReference type="NCBI Taxonomy" id="392030"/>
    <lineage>
        <taxon>Eukaryota</taxon>
        <taxon>Metazoa</taxon>
        <taxon>Spiralia</taxon>
        <taxon>Gnathifera</taxon>
        <taxon>Rotifera</taxon>
        <taxon>Eurotatoria</taxon>
        <taxon>Bdelloidea</taxon>
        <taxon>Philodinida</taxon>
        <taxon>Philodinidae</taxon>
        <taxon>Rotaria</taxon>
    </lineage>
</organism>
<protein>
    <submittedName>
        <fullName evidence="2">Uncharacterized protein</fullName>
    </submittedName>
</protein>
<dbReference type="Proteomes" id="UP000663824">
    <property type="component" value="Unassembled WGS sequence"/>
</dbReference>
<comment type="caution">
    <text evidence="2">The sequence shown here is derived from an EMBL/GenBank/DDBJ whole genome shotgun (WGS) entry which is preliminary data.</text>
</comment>
<evidence type="ECO:0000313" key="2">
    <source>
        <dbReference type="EMBL" id="CAF1927460.1"/>
    </source>
</evidence>
<sequence length="128" mass="14641">MTTLFSIVLLFILSLLCYILHPTSASAGWCYQCDSRNPRCGMQIDQTIGIDKTPCNGQCYTYLRKNILYRGCSWEHGFMTAQTTFTAVYEKDGLWLFCDTPLCNSNAAPIMDDICHDQTCEYFDFPQD</sequence>
<keyword evidence="1" id="KW-0732">Signal</keyword>
<name>A0A816L7C3_9BILA</name>
<evidence type="ECO:0000256" key="1">
    <source>
        <dbReference type="SAM" id="SignalP"/>
    </source>
</evidence>
<feature type="signal peptide" evidence="1">
    <location>
        <begin position="1"/>
        <end position="25"/>
    </location>
</feature>
<accession>A0A816L7C3</accession>
<proteinExistence type="predicted"/>
<evidence type="ECO:0000313" key="3">
    <source>
        <dbReference type="Proteomes" id="UP000663824"/>
    </source>
</evidence>
<dbReference type="AlphaFoldDB" id="A0A816L7C3"/>
<gene>
    <name evidence="2" type="ORF">MBJ925_LOCUS3546</name>
</gene>
<reference evidence="2" key="1">
    <citation type="submission" date="2021-02" db="EMBL/GenBank/DDBJ databases">
        <authorList>
            <person name="Nowell W R."/>
        </authorList>
    </citation>
    <scope>NUCLEOTIDE SEQUENCE</scope>
</reference>